<evidence type="ECO:0000313" key="2">
    <source>
        <dbReference type="EMBL" id="CAE7256499.1"/>
    </source>
</evidence>
<evidence type="ECO:0000313" key="3">
    <source>
        <dbReference type="Proteomes" id="UP000604046"/>
    </source>
</evidence>
<dbReference type="Proteomes" id="UP000604046">
    <property type="component" value="Unassembled WGS sequence"/>
</dbReference>
<organism evidence="2 3">
    <name type="scientific">Symbiodinium natans</name>
    <dbReference type="NCBI Taxonomy" id="878477"/>
    <lineage>
        <taxon>Eukaryota</taxon>
        <taxon>Sar</taxon>
        <taxon>Alveolata</taxon>
        <taxon>Dinophyceae</taxon>
        <taxon>Suessiales</taxon>
        <taxon>Symbiodiniaceae</taxon>
        <taxon>Symbiodinium</taxon>
    </lineage>
</organism>
<name>A0A812M148_9DINO</name>
<accession>A0A812M148</accession>
<dbReference type="AlphaFoldDB" id="A0A812M148"/>
<reference evidence="2" key="1">
    <citation type="submission" date="2021-02" db="EMBL/GenBank/DDBJ databases">
        <authorList>
            <person name="Dougan E. K."/>
            <person name="Rhodes N."/>
            <person name="Thang M."/>
            <person name="Chan C."/>
        </authorList>
    </citation>
    <scope>NUCLEOTIDE SEQUENCE</scope>
</reference>
<dbReference type="OrthoDB" id="10451262at2759"/>
<keyword evidence="1" id="KW-1133">Transmembrane helix</keyword>
<keyword evidence="1" id="KW-0472">Membrane</keyword>
<protein>
    <submittedName>
        <fullName evidence="2">Uncharacterized protein</fullName>
    </submittedName>
</protein>
<gene>
    <name evidence="2" type="ORF">SNAT2548_LOCUS13159</name>
</gene>
<dbReference type="EMBL" id="CAJNDS010001358">
    <property type="protein sequence ID" value="CAE7256499.1"/>
    <property type="molecule type" value="Genomic_DNA"/>
</dbReference>
<feature type="transmembrane region" description="Helical" evidence="1">
    <location>
        <begin position="32"/>
        <end position="50"/>
    </location>
</feature>
<sequence>MFQFLRWIVETQAWVVKEHSGGLEKCKAAGSITARLVLIWAPIMCFPQWVGGLFFGALYGSREAFAIFGARMAAMCIVRKMDAHIPCTRALGLCHLLTFGPILPWLASRPMSGDRVLDAFLSFEVRVISLCLFLDARDLLLHCLGFPFPCYIREGVRGGKLDIADTRAKLPVTLRSCLLGP</sequence>
<evidence type="ECO:0000256" key="1">
    <source>
        <dbReference type="SAM" id="Phobius"/>
    </source>
</evidence>
<keyword evidence="1" id="KW-0812">Transmembrane</keyword>
<comment type="caution">
    <text evidence="2">The sequence shown here is derived from an EMBL/GenBank/DDBJ whole genome shotgun (WGS) entry which is preliminary data.</text>
</comment>
<proteinExistence type="predicted"/>
<keyword evidence="3" id="KW-1185">Reference proteome</keyword>